<evidence type="ECO:0000313" key="3">
    <source>
        <dbReference type="Proteomes" id="UP000199025"/>
    </source>
</evidence>
<sequence>MMSSSAPPAPRTGRVTSLARLARSCANAPLPRSGARRDRGIARLRSQSATVATRRSARERNDRSRHPGNGMLRAFPGLAAPLRPRHHRHPARPPRAITRPVAGAARQEPDIERRLHTGVIRVLNPGPACLAHLFELDEIGHLITEALRLPARLLASPSSGRAHHTRRVPPSRGHHGPTGTTPPAGSPRSGGAAPATSRSWPDPASPLGRPPFPPALPPVAPPTTAASPAVRLRAGSPACARTGRGSPAGGVPRVPPG</sequence>
<proteinExistence type="predicted"/>
<evidence type="ECO:0000256" key="1">
    <source>
        <dbReference type="SAM" id="MobiDB-lite"/>
    </source>
</evidence>
<organism evidence="2 3">
    <name type="scientific">Amycolatopsis sacchari</name>
    <dbReference type="NCBI Taxonomy" id="115433"/>
    <lineage>
        <taxon>Bacteria</taxon>
        <taxon>Bacillati</taxon>
        <taxon>Actinomycetota</taxon>
        <taxon>Actinomycetes</taxon>
        <taxon>Pseudonocardiales</taxon>
        <taxon>Pseudonocardiaceae</taxon>
        <taxon>Amycolatopsis</taxon>
    </lineage>
</organism>
<dbReference type="EMBL" id="FORP01000029">
    <property type="protein sequence ID" value="SFK69297.1"/>
    <property type="molecule type" value="Genomic_DNA"/>
</dbReference>
<feature type="compositionally biased region" description="Low complexity" evidence="1">
    <location>
        <begin position="177"/>
        <end position="197"/>
    </location>
</feature>
<feature type="compositionally biased region" description="Basic residues" evidence="1">
    <location>
        <begin position="161"/>
        <end position="175"/>
    </location>
</feature>
<gene>
    <name evidence="2" type="ORF">SAMN05421835_12913</name>
</gene>
<dbReference type="AlphaFoldDB" id="A0A1I4BM79"/>
<accession>A0A1I4BM79</accession>
<protein>
    <submittedName>
        <fullName evidence="2">Uncharacterized protein</fullName>
    </submittedName>
</protein>
<feature type="compositionally biased region" description="Basic residues" evidence="1">
    <location>
        <begin position="83"/>
        <end position="92"/>
    </location>
</feature>
<feature type="region of interest" description="Disordered" evidence="1">
    <location>
        <begin position="157"/>
        <end position="257"/>
    </location>
</feature>
<feature type="region of interest" description="Disordered" evidence="1">
    <location>
        <begin position="46"/>
        <end position="107"/>
    </location>
</feature>
<reference evidence="2 3" key="1">
    <citation type="submission" date="2016-10" db="EMBL/GenBank/DDBJ databases">
        <authorList>
            <person name="de Groot N.N."/>
        </authorList>
    </citation>
    <scope>NUCLEOTIDE SEQUENCE [LARGE SCALE GENOMIC DNA]</scope>
    <source>
        <strain evidence="2 3">DSM 44468</strain>
    </source>
</reference>
<evidence type="ECO:0000313" key="2">
    <source>
        <dbReference type="EMBL" id="SFK69297.1"/>
    </source>
</evidence>
<dbReference type="Proteomes" id="UP000199025">
    <property type="component" value="Unassembled WGS sequence"/>
</dbReference>
<feature type="compositionally biased region" description="Basic and acidic residues" evidence="1">
    <location>
        <begin position="56"/>
        <end position="65"/>
    </location>
</feature>
<name>A0A1I4BM79_9PSEU</name>
<feature type="compositionally biased region" description="Pro residues" evidence="1">
    <location>
        <begin position="208"/>
        <end position="221"/>
    </location>
</feature>
<feature type="compositionally biased region" description="Low complexity" evidence="1">
    <location>
        <begin position="222"/>
        <end position="231"/>
    </location>
</feature>
<keyword evidence="3" id="KW-1185">Reference proteome</keyword>